<dbReference type="Gene3D" id="3.90.1720.10">
    <property type="entry name" value="endopeptidase domain like (from Nostoc punctiforme)"/>
    <property type="match status" value="1"/>
</dbReference>
<evidence type="ECO:0000259" key="5">
    <source>
        <dbReference type="PROSITE" id="PS51935"/>
    </source>
</evidence>
<dbReference type="RefSeq" id="WP_107988350.1">
    <property type="nucleotide sequence ID" value="NZ_QAYG01000001.1"/>
</dbReference>
<dbReference type="EMBL" id="QAYG01000001">
    <property type="protein sequence ID" value="PTW62840.1"/>
    <property type="molecule type" value="Genomic_DNA"/>
</dbReference>
<name>A0A2T5VGH0_9HYPH</name>
<keyword evidence="3" id="KW-0378">Hydrolase</keyword>
<dbReference type="GO" id="GO:0008234">
    <property type="term" value="F:cysteine-type peptidase activity"/>
    <property type="evidence" value="ECO:0007669"/>
    <property type="project" value="UniProtKB-KW"/>
</dbReference>
<dbReference type="PANTHER" id="PTHR47053:SF1">
    <property type="entry name" value="MUREIN DD-ENDOPEPTIDASE MEPH-RELATED"/>
    <property type="match status" value="1"/>
</dbReference>
<evidence type="ECO:0000313" key="6">
    <source>
        <dbReference type="EMBL" id="PTW62840.1"/>
    </source>
</evidence>
<dbReference type="OrthoDB" id="9813368at2"/>
<keyword evidence="2" id="KW-0645">Protease</keyword>
<dbReference type="PANTHER" id="PTHR47053">
    <property type="entry name" value="MUREIN DD-ENDOPEPTIDASE MEPH-RELATED"/>
    <property type="match status" value="1"/>
</dbReference>
<proteinExistence type="inferred from homology"/>
<dbReference type="PROSITE" id="PS51935">
    <property type="entry name" value="NLPC_P60"/>
    <property type="match status" value="1"/>
</dbReference>
<protein>
    <submittedName>
        <fullName evidence="6">SH3 domain-containing protein</fullName>
    </submittedName>
</protein>
<dbReference type="SUPFAM" id="SSF54001">
    <property type="entry name" value="Cysteine proteinases"/>
    <property type="match status" value="1"/>
</dbReference>
<evidence type="ECO:0000256" key="1">
    <source>
        <dbReference type="ARBA" id="ARBA00007074"/>
    </source>
</evidence>
<feature type="domain" description="NlpC/P60" evidence="5">
    <location>
        <begin position="161"/>
        <end position="287"/>
    </location>
</feature>
<dbReference type="Proteomes" id="UP000244081">
    <property type="component" value="Unassembled WGS sequence"/>
</dbReference>
<dbReference type="Pfam" id="PF00877">
    <property type="entry name" value="NLPC_P60"/>
    <property type="match status" value="1"/>
</dbReference>
<dbReference type="InterPro" id="IPR038765">
    <property type="entry name" value="Papain-like_cys_pep_sf"/>
</dbReference>
<dbReference type="Gene3D" id="2.30.30.40">
    <property type="entry name" value="SH3 Domains"/>
    <property type="match status" value="1"/>
</dbReference>
<dbReference type="Pfam" id="PF18348">
    <property type="entry name" value="SH3_16"/>
    <property type="match status" value="1"/>
</dbReference>
<organism evidence="6 7">
    <name type="scientific">Breoghania corrubedonensis</name>
    <dbReference type="NCBI Taxonomy" id="665038"/>
    <lineage>
        <taxon>Bacteria</taxon>
        <taxon>Pseudomonadati</taxon>
        <taxon>Pseudomonadota</taxon>
        <taxon>Alphaproteobacteria</taxon>
        <taxon>Hyphomicrobiales</taxon>
        <taxon>Stappiaceae</taxon>
        <taxon>Breoghania</taxon>
    </lineage>
</organism>
<reference evidence="6 7" key="1">
    <citation type="submission" date="2018-04" db="EMBL/GenBank/DDBJ databases">
        <title>Genomic Encyclopedia of Archaeal and Bacterial Type Strains, Phase II (KMG-II): from individual species to whole genera.</title>
        <authorList>
            <person name="Goeker M."/>
        </authorList>
    </citation>
    <scope>NUCLEOTIDE SEQUENCE [LARGE SCALE GENOMIC DNA]</scope>
    <source>
        <strain evidence="6 7">DSM 23382</strain>
    </source>
</reference>
<dbReference type="InterPro" id="IPR051202">
    <property type="entry name" value="Peptidase_C40"/>
</dbReference>
<dbReference type="InterPro" id="IPR000064">
    <property type="entry name" value="NLP_P60_dom"/>
</dbReference>
<comment type="caution">
    <text evidence="6">The sequence shown here is derived from an EMBL/GenBank/DDBJ whole genome shotgun (WGS) entry which is preliminary data.</text>
</comment>
<dbReference type="GO" id="GO:0006508">
    <property type="term" value="P:proteolysis"/>
    <property type="evidence" value="ECO:0007669"/>
    <property type="project" value="UniProtKB-KW"/>
</dbReference>
<evidence type="ECO:0000256" key="2">
    <source>
        <dbReference type="ARBA" id="ARBA00022670"/>
    </source>
</evidence>
<evidence type="ECO:0000313" key="7">
    <source>
        <dbReference type="Proteomes" id="UP000244081"/>
    </source>
</evidence>
<gene>
    <name evidence="6" type="ORF">C8N35_101888</name>
</gene>
<accession>A0A2T5VGH0</accession>
<dbReference type="AlphaFoldDB" id="A0A2T5VGH0"/>
<dbReference type="InterPro" id="IPR041382">
    <property type="entry name" value="SH3_16"/>
</dbReference>
<keyword evidence="7" id="KW-1185">Reference proteome</keyword>
<comment type="similarity">
    <text evidence="1">Belongs to the peptidase C40 family.</text>
</comment>
<sequence length="287" mass="30831">MTPPDRRITPWRTDLAAARLRGVHAAERYVDGEPARIVRTIVAMRPEPSPARSLDTELLFGETVTVYERREGWAWVQNAADGYVGWIAEDALGSAEPASTHRLAELRSFRYPGAELRAPALDCLSIGSRLTIVGEAVTRGTRYALLADGSAVIARHLVPEGTFAPDWVAVAERFLGTPYLWAGRSSIGLDCSALVQLALAEAGIAAPRDSDMQEHELGTALDISGGLPALARGDLVFWKGHVGIMSDGETLLHSNGHTMTTAKEPIAEAVARIAASEYGAVTAVRRL</sequence>
<evidence type="ECO:0000256" key="3">
    <source>
        <dbReference type="ARBA" id="ARBA00022801"/>
    </source>
</evidence>
<keyword evidence="4" id="KW-0788">Thiol protease</keyword>
<evidence type="ECO:0000256" key="4">
    <source>
        <dbReference type="ARBA" id="ARBA00022807"/>
    </source>
</evidence>